<keyword evidence="1" id="KW-0472">Membrane</keyword>
<accession>H3KGA5</accession>
<comment type="caution">
    <text evidence="3">The sequence shown here is derived from an EMBL/GenBank/DDBJ whole genome shotgun (WGS) entry which is preliminary data.</text>
</comment>
<dbReference type="Proteomes" id="UP000004956">
    <property type="component" value="Unassembled WGS sequence"/>
</dbReference>
<feature type="transmembrane region" description="Helical" evidence="1">
    <location>
        <begin position="26"/>
        <end position="49"/>
    </location>
</feature>
<evidence type="ECO:0000259" key="2">
    <source>
        <dbReference type="Pfam" id="PF16327"/>
    </source>
</evidence>
<dbReference type="AlphaFoldDB" id="H3KGA5"/>
<evidence type="ECO:0000256" key="1">
    <source>
        <dbReference type="SAM" id="Phobius"/>
    </source>
</evidence>
<sequence>TRDLYVSLGNALEDGTWLVRLSIKPFAGWIWGGGLIMMLGGFLVLLIGARKHRASHHHHHDHQHDAPAGTR</sequence>
<dbReference type="PATRIC" id="fig|762967.3.peg.1403"/>
<protein>
    <recommendedName>
        <fullName evidence="2">Cytochrome c-type biogenesis protein CcmF C-terminal domain-containing protein</fullName>
    </recommendedName>
</protein>
<feature type="domain" description="Cytochrome c-type biogenesis protein CcmF C-terminal" evidence="2">
    <location>
        <begin position="1"/>
        <end position="45"/>
    </location>
</feature>
<reference evidence="3 4" key="1">
    <citation type="submission" date="2011-11" db="EMBL/GenBank/DDBJ databases">
        <authorList>
            <person name="Weinstock G."/>
            <person name="Sodergren E."/>
            <person name="Clifton S."/>
            <person name="Fulton L."/>
            <person name="Fulton B."/>
            <person name="Courtney L."/>
            <person name="Fronick C."/>
            <person name="Harrison M."/>
            <person name="Strong C."/>
            <person name="Farmer C."/>
            <person name="Delahaunty K."/>
            <person name="Markovic C."/>
            <person name="Hall O."/>
            <person name="Minx P."/>
            <person name="Tomlinson C."/>
            <person name="Mitreva M."/>
            <person name="Hou S."/>
            <person name="Chen J."/>
            <person name="Wollam A."/>
            <person name="Pepin K.H."/>
            <person name="Johnson M."/>
            <person name="Bhonagiri V."/>
            <person name="Zhang X."/>
            <person name="Suruliraj S."/>
            <person name="Warren W."/>
            <person name="Chinwalla A."/>
            <person name="Mardis E.R."/>
            <person name="Wilson R.K."/>
        </authorList>
    </citation>
    <scope>NUCLEOTIDE SEQUENCE [LARGE SCALE GENOMIC DNA]</scope>
    <source>
        <strain evidence="3 4">YIT 11816</strain>
    </source>
</reference>
<keyword evidence="4" id="KW-1185">Reference proteome</keyword>
<dbReference type="InterPro" id="IPR032523">
    <property type="entry name" value="CcmF_C"/>
</dbReference>
<dbReference type="HOGENOM" id="CLU_2728539_0_0_4"/>
<keyword evidence="1" id="KW-1133">Transmembrane helix</keyword>
<dbReference type="Pfam" id="PF16327">
    <property type="entry name" value="CcmF_C"/>
    <property type="match status" value="1"/>
</dbReference>
<gene>
    <name evidence="3" type="ORF">HMPREF9440_01784</name>
</gene>
<dbReference type="EMBL" id="AFBQ01000267">
    <property type="protein sequence ID" value="EHY30863.1"/>
    <property type="molecule type" value="Genomic_DNA"/>
</dbReference>
<evidence type="ECO:0000313" key="4">
    <source>
        <dbReference type="Proteomes" id="UP000004956"/>
    </source>
</evidence>
<name>H3KGA5_9BURK</name>
<organism evidence="3 4">
    <name type="scientific">Sutterella parvirubra YIT 11816</name>
    <dbReference type="NCBI Taxonomy" id="762967"/>
    <lineage>
        <taxon>Bacteria</taxon>
        <taxon>Pseudomonadati</taxon>
        <taxon>Pseudomonadota</taxon>
        <taxon>Betaproteobacteria</taxon>
        <taxon>Burkholderiales</taxon>
        <taxon>Sutterellaceae</taxon>
        <taxon>Sutterella</taxon>
    </lineage>
</organism>
<proteinExistence type="predicted"/>
<keyword evidence="1" id="KW-0812">Transmembrane</keyword>
<feature type="non-terminal residue" evidence="3">
    <location>
        <position position="1"/>
    </location>
</feature>
<evidence type="ECO:0000313" key="3">
    <source>
        <dbReference type="EMBL" id="EHY30863.1"/>
    </source>
</evidence>
<dbReference type="RefSeq" id="WP_008542894.1">
    <property type="nucleotide sequence ID" value="NZ_JH604993.1"/>
</dbReference>